<organism evidence="2 3">
    <name type="scientific">candidate division MSBL1 archaeon SCGC-AAA382C18</name>
    <dbReference type="NCBI Taxonomy" id="1698281"/>
    <lineage>
        <taxon>Archaea</taxon>
        <taxon>Methanobacteriati</taxon>
        <taxon>Methanobacteriota</taxon>
        <taxon>candidate division MSBL1</taxon>
    </lineage>
</organism>
<feature type="transmembrane region" description="Helical" evidence="1">
    <location>
        <begin position="43"/>
        <end position="61"/>
    </location>
</feature>
<feature type="transmembrane region" description="Helical" evidence="1">
    <location>
        <begin position="460"/>
        <end position="484"/>
    </location>
</feature>
<accession>A0A133VM03</accession>
<keyword evidence="1" id="KW-0812">Transmembrane</keyword>
<evidence type="ECO:0000313" key="2">
    <source>
        <dbReference type="EMBL" id="KXB07495.1"/>
    </source>
</evidence>
<evidence type="ECO:0000313" key="3">
    <source>
        <dbReference type="Proteomes" id="UP000070404"/>
    </source>
</evidence>
<feature type="transmembrane region" description="Helical" evidence="1">
    <location>
        <begin position="168"/>
        <end position="186"/>
    </location>
</feature>
<feature type="transmembrane region" description="Helical" evidence="1">
    <location>
        <begin position="398"/>
        <end position="419"/>
    </location>
</feature>
<proteinExistence type="predicted"/>
<evidence type="ECO:0000256" key="1">
    <source>
        <dbReference type="SAM" id="Phobius"/>
    </source>
</evidence>
<keyword evidence="1" id="KW-0472">Membrane</keyword>
<feature type="transmembrane region" description="Helical" evidence="1">
    <location>
        <begin position="520"/>
        <end position="538"/>
    </location>
</feature>
<dbReference type="EMBL" id="LHYF01000001">
    <property type="protein sequence ID" value="KXB07495.1"/>
    <property type="molecule type" value="Genomic_DNA"/>
</dbReference>
<keyword evidence="3" id="KW-1185">Reference proteome</keyword>
<dbReference type="AlphaFoldDB" id="A0A133VM03"/>
<feature type="transmembrane region" description="Helical" evidence="1">
    <location>
        <begin position="496"/>
        <end position="514"/>
    </location>
</feature>
<name>A0A133VM03_9EURY</name>
<evidence type="ECO:0008006" key="4">
    <source>
        <dbReference type="Google" id="ProtNLM"/>
    </source>
</evidence>
<feature type="transmembrane region" description="Helical" evidence="1">
    <location>
        <begin position="193"/>
        <end position="218"/>
    </location>
</feature>
<protein>
    <recommendedName>
        <fullName evidence="4">DUF2206 domain-containing protein</fullName>
    </recommendedName>
</protein>
<sequence>MEYRIGKKKLTITILGLHAIFSILILINLIIPHFIGFSLLRSTFSLFYLSAVPGFLIVCNLNKKNIFSLNDALFSVGASLGILMVLGFLINITHPLLKNPISLLPLLVSLTCFIAFNIFIFNYNRNNTLMFKSPEKSEILNPQTLLFLLIPFISVFAVSYYSLFGSNIILISLLALISIFPALVLSGKLKKKYIPIAILSASIALLLHNTLIGGYLAWGNQQLEARMALKVISEGYWDASLQSLNLKYSMLRLSVLHPIYSILGGLSLKWVFKIVHPLTFSIVPVALYQSYKEYLPKKEAFLSSFLFMSLFSFYIVLSRATRTASAILFLSLFLLLISDKSNNRFKTGLLTILFLFSIIVSHYGASYLILFAIIVAIVLLKIDLPFKKKKDFLTTPKIGIFYISALFGWYAYVSGGKIFNSLIGHSRDFYQTLVTQLTSPASSSALQYVTRDWGYVVPEILTYLSIGLIAIIGIGAVSAFYKFYLKKERPIFDKQYLSYSLGFLIVLGSLVLPIERFNVARTLPICLVLLSPFLILGTRRLLKGVNYLSNRKIKKSGSLTFLGTFLIIYFLLNSGFVSATLTEDYSPNVLIDKNRILDRGTPPEKIYFYKQYVFEQTVEGSVWLRRNLDPTRVLYMSTWPGGAPMPISRVSSYTEWESLTRNTKTTALEPDMRLERESYIFLSHFVLEGKIVKIPTGHFEEEWIDTKKLKNLWSSESKIYANNKTKVYYSD</sequence>
<dbReference type="Pfam" id="PF09971">
    <property type="entry name" value="DUF2206"/>
    <property type="match status" value="1"/>
</dbReference>
<feature type="transmembrane region" description="Helical" evidence="1">
    <location>
        <begin position="103"/>
        <end position="123"/>
    </location>
</feature>
<dbReference type="InterPro" id="IPR018701">
    <property type="entry name" value="DUF2206_membrane"/>
</dbReference>
<dbReference type="Proteomes" id="UP000070404">
    <property type="component" value="Unassembled WGS sequence"/>
</dbReference>
<feature type="transmembrane region" description="Helical" evidence="1">
    <location>
        <begin position="73"/>
        <end position="97"/>
    </location>
</feature>
<feature type="transmembrane region" description="Helical" evidence="1">
    <location>
        <begin position="367"/>
        <end position="386"/>
    </location>
</feature>
<keyword evidence="1" id="KW-1133">Transmembrane helix</keyword>
<feature type="transmembrane region" description="Helical" evidence="1">
    <location>
        <begin position="559"/>
        <end position="581"/>
    </location>
</feature>
<gene>
    <name evidence="2" type="ORF">AKJ52_00090</name>
</gene>
<feature type="transmembrane region" description="Helical" evidence="1">
    <location>
        <begin position="323"/>
        <end position="338"/>
    </location>
</feature>
<feature type="transmembrane region" description="Helical" evidence="1">
    <location>
        <begin position="12"/>
        <end position="31"/>
    </location>
</feature>
<reference evidence="2 3" key="1">
    <citation type="journal article" date="2016" name="Sci. Rep.">
        <title>Metabolic traits of an uncultured archaeal lineage -MSBL1- from brine pools of the Red Sea.</title>
        <authorList>
            <person name="Mwirichia R."/>
            <person name="Alam I."/>
            <person name="Rashid M."/>
            <person name="Vinu M."/>
            <person name="Ba-Alawi W."/>
            <person name="Anthony Kamau A."/>
            <person name="Kamanda Ngugi D."/>
            <person name="Goker M."/>
            <person name="Klenk H.P."/>
            <person name="Bajic V."/>
            <person name="Stingl U."/>
        </authorList>
    </citation>
    <scope>NUCLEOTIDE SEQUENCE [LARGE SCALE GENOMIC DNA]</scope>
    <source>
        <strain evidence="2">SCGC-AAA382C18</strain>
    </source>
</reference>
<feature type="transmembrane region" description="Helical" evidence="1">
    <location>
        <begin position="144"/>
        <end position="162"/>
    </location>
</feature>
<comment type="caution">
    <text evidence="2">The sequence shown here is derived from an EMBL/GenBank/DDBJ whole genome shotgun (WGS) entry which is preliminary data.</text>
</comment>
<feature type="transmembrane region" description="Helical" evidence="1">
    <location>
        <begin position="300"/>
        <end position="317"/>
    </location>
</feature>